<evidence type="ECO:0000313" key="8">
    <source>
        <dbReference type="Proteomes" id="UP001201985"/>
    </source>
</evidence>
<keyword evidence="8" id="KW-1185">Reference proteome</keyword>
<evidence type="ECO:0000256" key="1">
    <source>
        <dbReference type="ARBA" id="ARBA00010062"/>
    </source>
</evidence>
<comment type="caution">
    <text evidence="7">The sequence shown here is derived from an EMBL/GenBank/DDBJ whole genome shotgun (WGS) entry which is preliminary data.</text>
</comment>
<evidence type="ECO:0000256" key="4">
    <source>
        <dbReference type="ARBA" id="ARBA00022970"/>
    </source>
</evidence>
<dbReference type="InterPro" id="IPR028082">
    <property type="entry name" value="Peripla_BP_I"/>
</dbReference>
<comment type="similarity">
    <text evidence="1">Belongs to the leucine-binding protein family.</text>
</comment>
<proteinExistence type="inferred from homology"/>
<dbReference type="InterPro" id="IPR051010">
    <property type="entry name" value="BCAA_transport"/>
</dbReference>
<name>A0ABS9WA90_9PROT</name>
<dbReference type="PANTHER" id="PTHR30483">
    <property type="entry name" value="LEUCINE-SPECIFIC-BINDING PROTEIN"/>
    <property type="match status" value="1"/>
</dbReference>
<protein>
    <submittedName>
        <fullName evidence="7">ABC transporter substrate-binding protein</fullName>
    </submittedName>
</protein>
<keyword evidence="2" id="KW-0813">Transport</keyword>
<gene>
    <name evidence="7" type="ORF">MON41_21370</name>
</gene>
<sequence>MTLSRKGFLMLSAAGALGLATPRLARAADPVKVGALFPLSGGAAVQGQHVCEAIEVAAAMVNDAGGVLGRMVQVVRRDDESTPAVGVSRASELVAEGVSVVIEGWNSPVTLALQTVLARAGVLDITAISKADQILSGGGNPLAIRLNSSNAQDGRVIAEHLKASGAKRIAFLTQNDAYGNGAQASIEGELKNIGHDYTKVGEERFPFAQADFRVALTNIRSANADAIIAINANEGSGLPALLRQARQMRLRGELVTAVGTVAPSVIQVAGEAANGIVGADIYFPKVEPFVSNPVNQDFVRRAEEKIQYTPDKFMALGATALQVWALAANELKTLEREKIATRIRGGRFAGTVMGEVNFGTDGQLSTRHQLFTVREGRIEVRT</sequence>
<reference evidence="7 8" key="1">
    <citation type="submission" date="2022-03" db="EMBL/GenBank/DDBJ databases">
        <title>Complete genome analysis of Roseomonas KG 17.1 : a prolific producer of plant growth promoters.</title>
        <authorList>
            <person name="Saadouli I."/>
            <person name="Najjari A."/>
            <person name="Mosbah A."/>
            <person name="Ouzari H.I."/>
        </authorList>
    </citation>
    <scope>NUCLEOTIDE SEQUENCE [LARGE SCALE GENOMIC DNA]</scope>
    <source>
        <strain evidence="7 8">KG17-1</strain>
    </source>
</reference>
<accession>A0ABS9WA90</accession>
<dbReference type="Proteomes" id="UP001201985">
    <property type="component" value="Unassembled WGS sequence"/>
</dbReference>
<dbReference type="Pfam" id="PF13458">
    <property type="entry name" value="Peripla_BP_6"/>
    <property type="match status" value="1"/>
</dbReference>
<organism evidence="7 8">
    <name type="scientific">Teichococcus vastitatis</name>
    <dbReference type="NCBI Taxonomy" id="2307076"/>
    <lineage>
        <taxon>Bacteria</taxon>
        <taxon>Pseudomonadati</taxon>
        <taxon>Pseudomonadota</taxon>
        <taxon>Alphaproteobacteria</taxon>
        <taxon>Acetobacterales</taxon>
        <taxon>Roseomonadaceae</taxon>
        <taxon>Roseomonas</taxon>
    </lineage>
</organism>
<evidence type="ECO:0000256" key="3">
    <source>
        <dbReference type="ARBA" id="ARBA00022729"/>
    </source>
</evidence>
<dbReference type="InterPro" id="IPR006311">
    <property type="entry name" value="TAT_signal"/>
</dbReference>
<evidence type="ECO:0000256" key="2">
    <source>
        <dbReference type="ARBA" id="ARBA00022448"/>
    </source>
</evidence>
<evidence type="ECO:0000313" key="7">
    <source>
        <dbReference type="EMBL" id="MCI0756214.1"/>
    </source>
</evidence>
<feature type="signal peptide" evidence="5">
    <location>
        <begin position="1"/>
        <end position="27"/>
    </location>
</feature>
<dbReference type="RefSeq" id="WP_202910723.1">
    <property type="nucleotide sequence ID" value="NZ_JALBUU010000097.1"/>
</dbReference>
<keyword evidence="3 5" id="KW-0732">Signal</keyword>
<dbReference type="EMBL" id="JALBUU010000097">
    <property type="protein sequence ID" value="MCI0756214.1"/>
    <property type="molecule type" value="Genomic_DNA"/>
</dbReference>
<keyword evidence="4" id="KW-0029">Amino-acid transport</keyword>
<dbReference type="InterPro" id="IPR000709">
    <property type="entry name" value="Leu_Ile_Val-bd"/>
</dbReference>
<evidence type="ECO:0000256" key="5">
    <source>
        <dbReference type="SAM" id="SignalP"/>
    </source>
</evidence>
<dbReference type="PANTHER" id="PTHR30483:SF6">
    <property type="entry name" value="PERIPLASMIC BINDING PROTEIN OF ABC TRANSPORTER FOR NATURAL AMINO ACIDS"/>
    <property type="match status" value="1"/>
</dbReference>
<dbReference type="SUPFAM" id="SSF53822">
    <property type="entry name" value="Periplasmic binding protein-like I"/>
    <property type="match status" value="1"/>
</dbReference>
<dbReference type="InterPro" id="IPR028081">
    <property type="entry name" value="Leu-bd"/>
</dbReference>
<dbReference type="Gene3D" id="3.40.50.2300">
    <property type="match status" value="2"/>
</dbReference>
<feature type="chain" id="PRO_5046427507" evidence="5">
    <location>
        <begin position="28"/>
        <end position="382"/>
    </location>
</feature>
<dbReference type="PROSITE" id="PS51318">
    <property type="entry name" value="TAT"/>
    <property type="match status" value="1"/>
</dbReference>
<feature type="domain" description="Leucine-binding protein" evidence="6">
    <location>
        <begin position="30"/>
        <end position="374"/>
    </location>
</feature>
<dbReference type="PRINTS" id="PR00337">
    <property type="entry name" value="LEUILEVALBP"/>
</dbReference>
<evidence type="ECO:0000259" key="6">
    <source>
        <dbReference type="Pfam" id="PF13458"/>
    </source>
</evidence>